<reference evidence="4 5" key="1">
    <citation type="submission" date="2014-04" db="EMBL/GenBank/DDBJ databases">
        <authorList>
            <person name="Bishop-Lilly K.A."/>
            <person name="Broomall S.M."/>
            <person name="Chain P.S."/>
            <person name="Chertkov O."/>
            <person name="Coyne S.R."/>
            <person name="Daligault H.E."/>
            <person name="Davenport K.W."/>
            <person name="Erkkila T."/>
            <person name="Frey K.G."/>
            <person name="Gibbons H.S."/>
            <person name="Gu W."/>
            <person name="Jaissle J."/>
            <person name="Johnson S.L."/>
            <person name="Koroleva G.I."/>
            <person name="Ladner J.T."/>
            <person name="Lo C.-C."/>
            <person name="Minogue T.D."/>
            <person name="Munk C."/>
            <person name="Palacios G.F."/>
            <person name="Redden C.L."/>
            <person name="Rosenzweig C.N."/>
            <person name="Scholz M.B."/>
            <person name="Teshima H."/>
            <person name="Xu Y."/>
        </authorList>
    </citation>
    <scope>NUCLEOTIDE SEQUENCE [LARGE SCALE GENOMIC DNA]</scope>
    <source>
        <strain evidence="4 5">8244</strain>
    </source>
</reference>
<evidence type="ECO:0000313" key="4">
    <source>
        <dbReference type="EMBL" id="KFN08328.1"/>
    </source>
</evidence>
<dbReference type="RefSeq" id="WP_036623221.1">
    <property type="nucleotide sequence ID" value="NZ_BGML01000003.1"/>
</dbReference>
<dbReference type="GeneID" id="77007420"/>
<dbReference type="InterPro" id="IPR026881">
    <property type="entry name" value="WYL_dom"/>
</dbReference>
<dbReference type="Pfam" id="PF25583">
    <property type="entry name" value="WCX"/>
    <property type="match status" value="1"/>
</dbReference>
<comment type="caution">
    <text evidence="4">The sequence shown here is derived from an EMBL/GenBank/DDBJ whole genome shotgun (WGS) entry which is preliminary data.</text>
</comment>
<dbReference type="InterPro" id="IPR028349">
    <property type="entry name" value="PafC-like"/>
</dbReference>
<evidence type="ECO:0000259" key="1">
    <source>
        <dbReference type="Pfam" id="PF08279"/>
    </source>
</evidence>
<dbReference type="SUPFAM" id="SSF46785">
    <property type="entry name" value="Winged helix' DNA-binding domain"/>
    <property type="match status" value="1"/>
</dbReference>
<dbReference type="InterPro" id="IPR036388">
    <property type="entry name" value="WH-like_DNA-bd_sf"/>
</dbReference>
<dbReference type="AlphaFoldDB" id="A0A090ZD16"/>
<dbReference type="Pfam" id="PF08279">
    <property type="entry name" value="HTH_11"/>
    <property type="match status" value="1"/>
</dbReference>
<proteinExistence type="predicted"/>
<dbReference type="PIRSF" id="PIRSF016838">
    <property type="entry name" value="PafC"/>
    <property type="match status" value="1"/>
</dbReference>
<dbReference type="InterPro" id="IPR057727">
    <property type="entry name" value="WCX_dom"/>
</dbReference>
<dbReference type="PANTHER" id="PTHR34580:SF1">
    <property type="entry name" value="PROTEIN PAFC"/>
    <property type="match status" value="1"/>
</dbReference>
<dbReference type="InterPro" id="IPR051534">
    <property type="entry name" value="CBASS_pafABC_assoc_protein"/>
</dbReference>
<dbReference type="HOGENOM" id="CLU_041141_5_1_9"/>
<evidence type="ECO:0000259" key="3">
    <source>
        <dbReference type="Pfam" id="PF25583"/>
    </source>
</evidence>
<dbReference type="Gene3D" id="1.10.10.10">
    <property type="entry name" value="Winged helix-like DNA-binding domain superfamily/Winged helix DNA-binding domain"/>
    <property type="match status" value="1"/>
</dbReference>
<dbReference type="PANTHER" id="PTHR34580">
    <property type="match status" value="1"/>
</dbReference>
<organism evidence="4 5">
    <name type="scientific">Paenibacillus macerans</name>
    <name type="common">Bacillus macerans</name>
    <dbReference type="NCBI Taxonomy" id="44252"/>
    <lineage>
        <taxon>Bacteria</taxon>
        <taxon>Bacillati</taxon>
        <taxon>Bacillota</taxon>
        <taxon>Bacilli</taxon>
        <taxon>Bacillales</taxon>
        <taxon>Paenibacillaceae</taxon>
        <taxon>Paenibacillus</taxon>
    </lineage>
</organism>
<feature type="domain" description="WYL" evidence="2">
    <location>
        <begin position="134"/>
        <end position="200"/>
    </location>
</feature>
<dbReference type="PROSITE" id="PS52050">
    <property type="entry name" value="WYL"/>
    <property type="match status" value="1"/>
</dbReference>
<feature type="domain" description="WCX" evidence="3">
    <location>
        <begin position="226"/>
        <end position="298"/>
    </location>
</feature>
<dbReference type="PATRIC" id="fig|44252.3.peg.3121"/>
<dbReference type="STRING" id="44252.DJ90_1500"/>
<dbReference type="Proteomes" id="UP000029278">
    <property type="component" value="Unassembled WGS sequence"/>
</dbReference>
<accession>A0A090ZD16</accession>
<gene>
    <name evidence="4" type="ORF">DJ90_1500</name>
</gene>
<dbReference type="InterPro" id="IPR036390">
    <property type="entry name" value="WH_DNA-bd_sf"/>
</dbReference>
<keyword evidence="5" id="KW-1185">Reference proteome</keyword>
<dbReference type="Pfam" id="PF13280">
    <property type="entry name" value="WYL"/>
    <property type="match status" value="1"/>
</dbReference>
<evidence type="ECO:0000259" key="2">
    <source>
        <dbReference type="Pfam" id="PF13280"/>
    </source>
</evidence>
<dbReference type="EMBL" id="JMQA01000029">
    <property type="protein sequence ID" value="KFN08328.1"/>
    <property type="molecule type" value="Genomic_DNA"/>
</dbReference>
<feature type="domain" description="Helix-turn-helix type 11" evidence="1">
    <location>
        <begin position="5"/>
        <end position="60"/>
    </location>
</feature>
<name>A0A090ZD16_PAEMA</name>
<protein>
    <submittedName>
        <fullName evidence="4">DeoR-like helix-turn-helix domain protein</fullName>
    </submittedName>
</protein>
<dbReference type="InterPro" id="IPR013196">
    <property type="entry name" value="HTH_11"/>
</dbReference>
<evidence type="ECO:0000313" key="5">
    <source>
        <dbReference type="Proteomes" id="UP000029278"/>
    </source>
</evidence>
<sequence length="304" mass="34695">MKLDRLLSITMALLGSRKRLTAEDLAERFEVSLRTVYRDIETLSQAGIPIISYPGPDGGYEIMPSYRLDKQMLTLEQLYSLYSAVRGIQTATDNPDLTGLLEKIGALLPEHSAPPTAARLDFQHASKPDEREKIRSLDLAVRELRVAEFDYMDFRGEETTRTVEPMGLYLMRGAWYLWGFCRFRSALRVFRLSRMNHLKVLSEKFDRRHLTIEDVDKGRQKPPGGVEALLQFQPSAKTKVRDEFDHGRIILNADGTLHVSAYYYTVEQAVQHIIRFGVQAKVLGPPELIQAFRSHVLKIAGLYP</sequence>